<dbReference type="Pfam" id="PF00664">
    <property type="entry name" value="ABC_membrane"/>
    <property type="match status" value="2"/>
</dbReference>
<evidence type="ECO:0000256" key="8">
    <source>
        <dbReference type="ARBA" id="ARBA00022989"/>
    </source>
</evidence>
<proteinExistence type="predicted"/>
<feature type="transmembrane region" description="Helical" evidence="10">
    <location>
        <begin position="237"/>
        <end position="265"/>
    </location>
</feature>
<evidence type="ECO:0000256" key="4">
    <source>
        <dbReference type="ARBA" id="ARBA00022692"/>
    </source>
</evidence>
<feature type="domain" description="ABC transporter" evidence="11">
    <location>
        <begin position="338"/>
        <end position="573"/>
    </location>
</feature>
<evidence type="ECO:0000313" key="13">
    <source>
        <dbReference type="EMBL" id="GIP15512.1"/>
    </source>
</evidence>
<organism evidence="13 14">
    <name type="scientific">Paenibacillus montaniterrae</name>
    <dbReference type="NCBI Taxonomy" id="429341"/>
    <lineage>
        <taxon>Bacteria</taxon>
        <taxon>Bacillati</taxon>
        <taxon>Bacillota</taxon>
        <taxon>Bacilli</taxon>
        <taxon>Bacillales</taxon>
        <taxon>Paenibacillaceae</taxon>
        <taxon>Paenibacillus</taxon>
    </lineage>
</organism>
<evidence type="ECO:0000256" key="9">
    <source>
        <dbReference type="ARBA" id="ARBA00023136"/>
    </source>
</evidence>
<dbReference type="GO" id="GO:0016887">
    <property type="term" value="F:ATP hydrolysis activity"/>
    <property type="evidence" value="ECO:0007669"/>
    <property type="project" value="InterPro"/>
</dbReference>
<dbReference type="InterPro" id="IPR014216">
    <property type="entry name" value="ABC_transptr_CydD"/>
</dbReference>
<dbReference type="EMBL" id="BOSE01000001">
    <property type="protein sequence ID" value="GIP15512.1"/>
    <property type="molecule type" value="Genomic_DNA"/>
</dbReference>
<feature type="transmembrane region" description="Helical" evidence="10">
    <location>
        <begin position="801"/>
        <end position="823"/>
    </location>
</feature>
<dbReference type="InterPro" id="IPR036640">
    <property type="entry name" value="ABC1_TM_sf"/>
</dbReference>
<keyword evidence="6" id="KW-0645">Protease</keyword>
<feature type="transmembrane region" description="Helical" evidence="10">
    <location>
        <begin position="271"/>
        <end position="288"/>
    </location>
</feature>
<evidence type="ECO:0000259" key="11">
    <source>
        <dbReference type="PROSITE" id="PS50893"/>
    </source>
</evidence>
<feature type="domain" description="ABC transporter" evidence="11">
    <location>
        <begin position="1032"/>
        <end position="1265"/>
    </location>
</feature>
<dbReference type="NCBIfam" id="TIGR02857">
    <property type="entry name" value="CydD"/>
    <property type="match status" value="1"/>
</dbReference>
<feature type="transmembrane region" description="Helical" evidence="10">
    <location>
        <begin position="132"/>
        <end position="152"/>
    </location>
</feature>
<keyword evidence="3" id="KW-1003">Cell membrane</keyword>
<feature type="transmembrane region" description="Helical" evidence="10">
    <location>
        <begin position="158"/>
        <end position="178"/>
    </location>
</feature>
<keyword evidence="14" id="KW-1185">Reference proteome</keyword>
<keyword evidence="5" id="KW-0547">Nucleotide-binding</keyword>
<reference evidence="13" key="1">
    <citation type="submission" date="2021-03" db="EMBL/GenBank/DDBJ databases">
        <title>Antimicrobial resistance genes in bacteria isolated from Japanese honey, and their potential for conferring macrolide and lincosamide resistance in the American foulbrood pathogen Paenibacillus larvae.</title>
        <authorList>
            <person name="Okamoto M."/>
            <person name="Kumagai M."/>
            <person name="Kanamori H."/>
            <person name="Takamatsu D."/>
        </authorList>
    </citation>
    <scope>NUCLEOTIDE SEQUENCE</scope>
    <source>
        <strain evidence="13">J40TS1</strain>
    </source>
</reference>
<gene>
    <name evidence="13" type="ORF">J40TS1_11540</name>
</gene>
<dbReference type="PANTHER" id="PTHR24221:SF590">
    <property type="entry name" value="COMPONENT LINKED WITH THE ASSEMBLY OF CYTOCHROME' TRANSPORT TRANSMEMBRANE ATP-BINDING PROTEIN ABC TRANSPORTER CYDD-RELATED"/>
    <property type="match status" value="1"/>
</dbReference>
<name>A0A919YJG5_9BACL</name>
<keyword evidence="4 10" id="KW-0812">Transmembrane</keyword>
<feature type="transmembrane region" description="Helical" evidence="10">
    <location>
        <begin position="725"/>
        <end position="744"/>
    </location>
</feature>
<comment type="subcellular location">
    <subcellularLocation>
        <location evidence="1">Cell membrane</location>
        <topology evidence="1">Multi-pass membrane protein</topology>
    </subcellularLocation>
</comment>
<dbReference type="PANTHER" id="PTHR24221">
    <property type="entry name" value="ATP-BINDING CASSETTE SUB-FAMILY B"/>
    <property type="match status" value="1"/>
</dbReference>
<keyword evidence="2" id="KW-0813">Transport</keyword>
<feature type="transmembrane region" description="Helical" evidence="10">
    <location>
        <begin position="56"/>
        <end position="74"/>
    </location>
</feature>
<dbReference type="InterPro" id="IPR017871">
    <property type="entry name" value="ABC_transporter-like_CS"/>
</dbReference>
<dbReference type="Gene3D" id="3.40.50.300">
    <property type="entry name" value="P-loop containing nucleotide triphosphate hydrolases"/>
    <property type="match status" value="2"/>
</dbReference>
<dbReference type="GO" id="GO:0005886">
    <property type="term" value="C:plasma membrane"/>
    <property type="evidence" value="ECO:0007669"/>
    <property type="project" value="UniProtKB-SubCell"/>
</dbReference>
<dbReference type="FunFam" id="3.40.50.300:FF:000299">
    <property type="entry name" value="ABC transporter ATP-binding protein/permease"/>
    <property type="match status" value="1"/>
</dbReference>
<evidence type="ECO:0000256" key="3">
    <source>
        <dbReference type="ARBA" id="ARBA00022475"/>
    </source>
</evidence>
<feature type="domain" description="ABC transmembrane type-1" evidence="12">
    <location>
        <begin position="691"/>
        <end position="974"/>
    </location>
</feature>
<dbReference type="SUPFAM" id="SSF52540">
    <property type="entry name" value="P-loop containing nucleoside triphosphate hydrolases"/>
    <property type="match status" value="2"/>
</dbReference>
<feature type="transmembrane region" description="Helical" evidence="10">
    <location>
        <begin position="829"/>
        <end position="850"/>
    </location>
</feature>
<dbReference type="Gene3D" id="1.20.1560.10">
    <property type="entry name" value="ABC transporter type 1, transmembrane domain"/>
    <property type="match status" value="2"/>
</dbReference>
<dbReference type="InterPro" id="IPR011527">
    <property type="entry name" value="ABC1_TM_dom"/>
</dbReference>
<dbReference type="PROSITE" id="PS50929">
    <property type="entry name" value="ABC_TM1F"/>
    <property type="match status" value="2"/>
</dbReference>
<dbReference type="Pfam" id="PF00005">
    <property type="entry name" value="ABC_tran"/>
    <property type="match status" value="2"/>
</dbReference>
<dbReference type="FunFam" id="3.40.50.300:FF:000221">
    <property type="entry name" value="Multidrug ABC transporter ATP-binding protein"/>
    <property type="match status" value="1"/>
</dbReference>
<keyword evidence="6" id="KW-0378">Hydrolase</keyword>
<protein>
    <recommendedName>
        <fullName evidence="15">Thiol reductant ABC exporter subunit CydD</fullName>
    </recommendedName>
</protein>
<evidence type="ECO:0000259" key="12">
    <source>
        <dbReference type="PROSITE" id="PS50929"/>
    </source>
</evidence>
<keyword evidence="7" id="KW-0067">ATP-binding</keyword>
<evidence type="ECO:0000256" key="2">
    <source>
        <dbReference type="ARBA" id="ARBA00022448"/>
    </source>
</evidence>
<evidence type="ECO:0000256" key="1">
    <source>
        <dbReference type="ARBA" id="ARBA00004651"/>
    </source>
</evidence>
<dbReference type="InterPro" id="IPR003439">
    <property type="entry name" value="ABC_transporter-like_ATP-bd"/>
</dbReference>
<dbReference type="GO" id="GO:0045454">
    <property type="term" value="P:cell redox homeostasis"/>
    <property type="evidence" value="ECO:0007669"/>
    <property type="project" value="InterPro"/>
</dbReference>
<dbReference type="RefSeq" id="WP_213513710.1">
    <property type="nucleotide sequence ID" value="NZ_BOSE01000001.1"/>
</dbReference>
<dbReference type="InterPro" id="IPR014223">
    <property type="entry name" value="ABC_CydC/D"/>
</dbReference>
<dbReference type="SUPFAM" id="SSF90123">
    <property type="entry name" value="ABC transporter transmembrane region"/>
    <property type="match status" value="2"/>
</dbReference>
<dbReference type="GO" id="GO:0034775">
    <property type="term" value="P:glutathione transmembrane transport"/>
    <property type="evidence" value="ECO:0007669"/>
    <property type="project" value="InterPro"/>
</dbReference>
<feature type="transmembrane region" description="Helical" evidence="10">
    <location>
        <begin position="15"/>
        <end position="36"/>
    </location>
</feature>
<dbReference type="InterPro" id="IPR003593">
    <property type="entry name" value="AAA+_ATPase"/>
</dbReference>
<keyword evidence="6" id="KW-0788">Thiol protease</keyword>
<evidence type="ECO:0000256" key="5">
    <source>
        <dbReference type="ARBA" id="ARBA00022741"/>
    </source>
</evidence>
<dbReference type="Proteomes" id="UP000683139">
    <property type="component" value="Unassembled WGS sequence"/>
</dbReference>
<sequence length="1279" mass="141495">MIKRLFQQIKDSRKLLAISVIFGCIGGVALIAEAHYVAGIVDQVFLHGSALDEVKLLLMVLLAIIIVRALLHMVSDYMASRLAQGIKSELRLRLIDKIAELGPQYSKGERSGELVSTLYEGVEQLESYLAKYVPQIVLSVFVPFAVFIVVLGQDGLSALVYAITLPLLVLFMILIGKFTKARTDRQFKLLGRLGGHFQEILRGIETLKIFNRSEDQLRIIGSISEEHRRSTMATLKLAFLSAFVMELFATISTAVIAVFLGLRLIEGQLNFYHAFLILLLTPEFYAPIRALGTQFHAGMNGASAATRIFQILDTEPQGYTERADVKQVQPAADGGYTIEFRNVTLQYEQDAAPALQEVSFKLEVGQTLAIFGATGAGKSTVLELLQGFIKPSGGTIVINGVELKQLSIEQWRQKLTTVSQHVHLFHGTIRENIAIGLEEATDEQLWQALRRAAADQFVAELPLGLETKLTDQIMLSGGQKQRLALARAMLRQESPIVLLDEATNGLDVYNEQYVMNELQQWLAGKSAIIVAHHLQTIAAVDQIIVMEKGRIIEAGSPQQLAANQGKFAAMLAAMGADELPTGGMQVGSMQADDTRADRMQADEMPVDGMQARDMQIKGEQAARVLPDQVKMEQLNQRAANPSLRSEAVRERVALSGEARSAKQEAFSFAQLWRASRRLMRFLAAHKLLVGFAILLSFLTIAANIGLMGTSGYLIAKAALQPENVLMLYIPIVGVRFFGISRGVLRYLERLASHNVTFKVLHRLRLWLYERIEPKGVMLLQRKRGGDLLGSIISDIEQLQNFYLRLFAPPVVFALTVVFAVVFMSLQHPVLGIALLILLLCAGLGLPYGSYRVSKQSGDRLVRARTRLYEETLDMLRGLATLQQYGKLKHQQAVLEQVQHQLNQHQLKEHRRLAISSGLMTLLTQLGMWVLLLLAIPLVANGTIAPYMLPAILLIALASFEAAAPLPQAFAMSSSVTASANRLFRLAEGNEAVKGQQQATASLDVQAQAQANSVETANMNEQEQEQQAWHCELRQVDFQYESSEPLALQNISLSLAAGKQVAIVGESGAGKSSLLHLLLKLRPQQSGTITINSQSYEALDEELVRSHFAVVTQQVQLFNATIAENLRLGNREASIEQLREAARLAEIDDFIMSLPQGYDTMIGEYGAKLSGGERQRLALARALLKPSSALLFDEPATGLDQLTQKAFRSNLQQALKDRALLWITHHLADTVEMDEIIVLHQGRIVERGRHEGLLGLGGYYSKLWERRFKMQGFDDDVTSL</sequence>
<keyword evidence="8 10" id="KW-1133">Transmembrane helix</keyword>
<evidence type="ECO:0000256" key="10">
    <source>
        <dbReference type="SAM" id="Phobius"/>
    </source>
</evidence>
<dbReference type="SMART" id="SM00382">
    <property type="entry name" value="AAA"/>
    <property type="match status" value="2"/>
</dbReference>
<feature type="transmembrane region" description="Helical" evidence="10">
    <location>
        <begin position="687"/>
        <end position="713"/>
    </location>
</feature>
<keyword evidence="9 10" id="KW-0472">Membrane</keyword>
<dbReference type="InterPro" id="IPR027417">
    <property type="entry name" value="P-loop_NTPase"/>
</dbReference>
<accession>A0A919YJG5</accession>
<evidence type="ECO:0000256" key="6">
    <source>
        <dbReference type="ARBA" id="ARBA00022807"/>
    </source>
</evidence>
<dbReference type="CDD" id="cd18585">
    <property type="entry name" value="ABC_6TM_CydC"/>
    <property type="match status" value="1"/>
</dbReference>
<dbReference type="GO" id="GO:0005524">
    <property type="term" value="F:ATP binding"/>
    <property type="evidence" value="ECO:0007669"/>
    <property type="project" value="UniProtKB-KW"/>
</dbReference>
<dbReference type="CDD" id="cd18584">
    <property type="entry name" value="ABC_6TM_AarD_CydD"/>
    <property type="match status" value="1"/>
</dbReference>
<dbReference type="GO" id="GO:0008234">
    <property type="term" value="F:cysteine-type peptidase activity"/>
    <property type="evidence" value="ECO:0007669"/>
    <property type="project" value="UniProtKB-KW"/>
</dbReference>
<evidence type="ECO:0000256" key="7">
    <source>
        <dbReference type="ARBA" id="ARBA00022840"/>
    </source>
</evidence>
<dbReference type="AlphaFoldDB" id="A0A919YJG5"/>
<comment type="caution">
    <text evidence="13">The sequence shown here is derived from an EMBL/GenBank/DDBJ whole genome shotgun (WGS) entry which is preliminary data.</text>
</comment>
<feature type="domain" description="ABC transmembrane type-1" evidence="12">
    <location>
        <begin position="17"/>
        <end position="300"/>
    </location>
</feature>
<dbReference type="PROSITE" id="PS00211">
    <property type="entry name" value="ABC_TRANSPORTER_1"/>
    <property type="match status" value="2"/>
</dbReference>
<dbReference type="NCBIfam" id="TIGR02868">
    <property type="entry name" value="CydC"/>
    <property type="match status" value="1"/>
</dbReference>
<evidence type="ECO:0008006" key="15">
    <source>
        <dbReference type="Google" id="ProtNLM"/>
    </source>
</evidence>
<dbReference type="GO" id="GO:0140359">
    <property type="term" value="F:ABC-type transporter activity"/>
    <property type="evidence" value="ECO:0007669"/>
    <property type="project" value="InterPro"/>
</dbReference>
<dbReference type="InterPro" id="IPR039421">
    <property type="entry name" value="Type_1_exporter"/>
</dbReference>
<dbReference type="GO" id="GO:0042883">
    <property type="term" value="P:cysteine transport"/>
    <property type="evidence" value="ECO:0007669"/>
    <property type="project" value="InterPro"/>
</dbReference>
<evidence type="ECO:0000313" key="14">
    <source>
        <dbReference type="Proteomes" id="UP000683139"/>
    </source>
</evidence>
<dbReference type="PROSITE" id="PS50893">
    <property type="entry name" value="ABC_TRANSPORTER_2"/>
    <property type="match status" value="2"/>
</dbReference>